<dbReference type="EMBL" id="QXFH01000076">
    <property type="protein sequence ID" value="RIV31504.1"/>
    <property type="molecule type" value="Genomic_DNA"/>
</dbReference>
<dbReference type="AlphaFoldDB" id="A0A3A1N6T6"/>
<protein>
    <submittedName>
        <fullName evidence="1">Uncharacterized protein</fullName>
    </submittedName>
</protein>
<name>A0A3A1N6T6_9FLAO</name>
<keyword evidence="2" id="KW-1185">Reference proteome</keyword>
<reference evidence="1 2" key="1">
    <citation type="submission" date="2018-08" db="EMBL/GenBank/DDBJ databases">
        <title>Proposal of Muricauda 72 sp.nov. and Muricauda NH166 sp.nov., isolated from seawater.</title>
        <authorList>
            <person name="Cheng H."/>
            <person name="Wu Y.-H."/>
            <person name="Guo L.-L."/>
            <person name="Xu X.-W."/>
        </authorList>
    </citation>
    <scope>NUCLEOTIDE SEQUENCE [LARGE SCALE GENOMIC DNA]</scope>
    <source>
        <strain evidence="1 2">KCTC 22173</strain>
    </source>
</reference>
<comment type="caution">
    <text evidence="1">The sequence shown here is derived from an EMBL/GenBank/DDBJ whole genome shotgun (WGS) entry which is preliminary data.</text>
</comment>
<proteinExistence type="predicted"/>
<gene>
    <name evidence="1" type="ORF">D2V08_13725</name>
</gene>
<accession>A0A3A1N6T6</accession>
<evidence type="ECO:0000313" key="1">
    <source>
        <dbReference type="EMBL" id="RIV31504.1"/>
    </source>
</evidence>
<dbReference type="RefSeq" id="WP_220473407.1">
    <property type="nucleotide sequence ID" value="NZ_QXFH01000076.1"/>
</dbReference>
<evidence type="ECO:0000313" key="2">
    <source>
        <dbReference type="Proteomes" id="UP000266067"/>
    </source>
</evidence>
<organism evidence="1 2">
    <name type="scientific">Flagellimonas lutimaris</name>
    <dbReference type="NCBI Taxonomy" id="475082"/>
    <lineage>
        <taxon>Bacteria</taxon>
        <taxon>Pseudomonadati</taxon>
        <taxon>Bacteroidota</taxon>
        <taxon>Flavobacteriia</taxon>
        <taxon>Flavobacteriales</taxon>
        <taxon>Flavobacteriaceae</taxon>
        <taxon>Flagellimonas</taxon>
    </lineage>
</organism>
<sequence>MTFNWVFSGDDNPALKRTCIDLEYSLRPRIMRFLLSRFDVDADFTNFYFDVNVDKQWVSISDKTPKEYAIKISPDFDQAINGSSFSSVA</sequence>
<dbReference type="Proteomes" id="UP000266067">
    <property type="component" value="Unassembled WGS sequence"/>
</dbReference>